<dbReference type="Proteomes" id="UP001174691">
    <property type="component" value="Unassembled WGS sequence"/>
</dbReference>
<reference evidence="2" key="1">
    <citation type="submission" date="2022-07" db="EMBL/GenBank/DDBJ databases">
        <title>Fungi with potential for degradation of polypropylene.</title>
        <authorList>
            <person name="Gostincar C."/>
        </authorList>
    </citation>
    <scope>NUCLEOTIDE SEQUENCE</scope>
    <source>
        <strain evidence="2">EXF-13287</strain>
    </source>
</reference>
<keyword evidence="3" id="KW-1185">Reference proteome</keyword>
<gene>
    <name evidence="2" type="ORF">NKR19_g1486</name>
</gene>
<dbReference type="AlphaFoldDB" id="A0AA38VNY5"/>
<evidence type="ECO:0000313" key="3">
    <source>
        <dbReference type="Proteomes" id="UP001174691"/>
    </source>
</evidence>
<feature type="compositionally biased region" description="Polar residues" evidence="1">
    <location>
        <begin position="120"/>
        <end position="131"/>
    </location>
</feature>
<sequence length="285" mass="31578">MPSFSKTYLPATPSPTKRKSSPSDNDEYQSPPKRRCQQPTTPTPPVPEGLYPAYRIITSTPEIYLDDTPTSIYPQPRGNYSTAPTPPTTATTLSSTNQDPSRASFVSPSFSPPYSPTPPQQERSPRFSSLEPTPRPPIVLKVVRSTIKGPWSGGWEAVEVKEAAESDDSVVIKLEELDEDPIDLWMWPEWEGEECEEEDERGVPIGEPVIEDEERFMAVGGVVRWEGESGGEEDEEEGYDGDGEYEEVVVDWEEAVGGEDGDEVYEGGDEDSQFGDCSNCIILNF</sequence>
<evidence type="ECO:0000313" key="2">
    <source>
        <dbReference type="EMBL" id="KAJ9162142.1"/>
    </source>
</evidence>
<feature type="compositionally biased region" description="Pro residues" evidence="1">
    <location>
        <begin position="110"/>
        <end position="119"/>
    </location>
</feature>
<name>A0AA38VNY5_9PEZI</name>
<dbReference type="EMBL" id="JANBVN010000014">
    <property type="protein sequence ID" value="KAJ9162142.1"/>
    <property type="molecule type" value="Genomic_DNA"/>
</dbReference>
<comment type="caution">
    <text evidence="2">The sequence shown here is derived from an EMBL/GenBank/DDBJ whole genome shotgun (WGS) entry which is preliminary data.</text>
</comment>
<feature type="compositionally biased region" description="Low complexity" evidence="1">
    <location>
        <begin position="88"/>
        <end position="109"/>
    </location>
</feature>
<organism evidence="2 3">
    <name type="scientific">Coniochaeta hoffmannii</name>
    <dbReference type="NCBI Taxonomy" id="91930"/>
    <lineage>
        <taxon>Eukaryota</taxon>
        <taxon>Fungi</taxon>
        <taxon>Dikarya</taxon>
        <taxon>Ascomycota</taxon>
        <taxon>Pezizomycotina</taxon>
        <taxon>Sordariomycetes</taxon>
        <taxon>Sordariomycetidae</taxon>
        <taxon>Coniochaetales</taxon>
        <taxon>Coniochaetaceae</taxon>
        <taxon>Coniochaeta</taxon>
    </lineage>
</organism>
<protein>
    <submittedName>
        <fullName evidence="2">Uncharacterized protein</fullName>
    </submittedName>
</protein>
<evidence type="ECO:0000256" key="1">
    <source>
        <dbReference type="SAM" id="MobiDB-lite"/>
    </source>
</evidence>
<proteinExistence type="predicted"/>
<feature type="region of interest" description="Disordered" evidence="1">
    <location>
        <begin position="1"/>
        <end position="135"/>
    </location>
</feature>
<accession>A0AA38VNY5</accession>